<dbReference type="PANTHER" id="PTHR41259">
    <property type="entry name" value="DOUBLE-STRAND BREAK REPAIR RAD50 ATPASE, PUTATIVE-RELATED"/>
    <property type="match status" value="1"/>
</dbReference>
<proteinExistence type="predicted"/>
<dbReference type="InterPro" id="IPR038734">
    <property type="entry name" value="YhaN_AAA"/>
</dbReference>
<protein>
    <submittedName>
        <fullName evidence="4">Chromosome partition protein Smc</fullName>
    </submittedName>
</protein>
<dbReference type="InterPro" id="IPR027417">
    <property type="entry name" value="P-loop_NTPase"/>
</dbReference>
<feature type="coiled-coil region" evidence="1">
    <location>
        <begin position="558"/>
        <end position="634"/>
    </location>
</feature>
<evidence type="ECO:0000256" key="2">
    <source>
        <dbReference type="SAM" id="Phobius"/>
    </source>
</evidence>
<dbReference type="EMBL" id="CACRUO010000029">
    <property type="protein sequence ID" value="VYU01267.1"/>
    <property type="molecule type" value="Genomic_DNA"/>
</dbReference>
<keyword evidence="2" id="KW-0472">Membrane</keyword>
<accession>A0A6N3BI24</accession>
<dbReference type="SUPFAM" id="SSF52540">
    <property type="entry name" value="P-loop containing nucleoside triphosphate hydrolases"/>
    <property type="match status" value="1"/>
</dbReference>
<name>A0A6N3BI24_STASI</name>
<feature type="coiled-coil region" evidence="1">
    <location>
        <begin position="380"/>
        <end position="454"/>
    </location>
</feature>
<feature type="transmembrane region" description="Helical" evidence="2">
    <location>
        <begin position="464"/>
        <end position="482"/>
    </location>
</feature>
<evidence type="ECO:0000313" key="4">
    <source>
        <dbReference type="EMBL" id="VYU01267.1"/>
    </source>
</evidence>
<gene>
    <name evidence="4" type="primary">smc_1</name>
    <name evidence="4" type="ORF">SSLFYP27_01204</name>
</gene>
<feature type="coiled-coil region" evidence="1">
    <location>
        <begin position="750"/>
        <end position="802"/>
    </location>
</feature>
<keyword evidence="1" id="KW-0175">Coiled coil</keyword>
<feature type="transmembrane region" description="Helical" evidence="2">
    <location>
        <begin position="488"/>
        <end position="506"/>
    </location>
</feature>
<feature type="domain" description="YhaN AAA" evidence="3">
    <location>
        <begin position="1"/>
        <end position="203"/>
    </location>
</feature>
<keyword evidence="2" id="KW-1133">Transmembrane helix</keyword>
<reference evidence="4" key="1">
    <citation type="submission" date="2019-11" db="EMBL/GenBank/DDBJ databases">
        <authorList>
            <person name="Feng L."/>
        </authorList>
    </citation>
    <scope>NUCLEOTIDE SEQUENCE</scope>
    <source>
        <strain evidence="4">SsimulansLFYP27</strain>
    </source>
</reference>
<evidence type="ECO:0000256" key="1">
    <source>
        <dbReference type="SAM" id="Coils"/>
    </source>
</evidence>
<dbReference type="Gene3D" id="3.40.50.300">
    <property type="entry name" value="P-loop containing nucleotide triphosphate hydrolases"/>
    <property type="match status" value="2"/>
</dbReference>
<feature type="coiled-coil region" evidence="1">
    <location>
        <begin position="281"/>
        <end position="353"/>
    </location>
</feature>
<feature type="coiled-coil region" evidence="1">
    <location>
        <begin position="676"/>
        <end position="703"/>
    </location>
</feature>
<dbReference type="RefSeq" id="WP_156666685.1">
    <property type="nucleotide sequence ID" value="NZ_CACRUO010000029.1"/>
</dbReference>
<keyword evidence="2" id="KW-0812">Transmembrane</keyword>
<organism evidence="4">
    <name type="scientific">Staphylococcus simulans</name>
    <dbReference type="NCBI Taxonomy" id="1286"/>
    <lineage>
        <taxon>Bacteria</taxon>
        <taxon>Bacillati</taxon>
        <taxon>Bacillota</taxon>
        <taxon>Bacilli</taxon>
        <taxon>Bacillales</taxon>
        <taxon>Staphylococcaceae</taxon>
        <taxon>Staphylococcus</taxon>
    </lineage>
</organism>
<dbReference type="AlphaFoldDB" id="A0A6N3BI24"/>
<evidence type="ECO:0000259" key="3">
    <source>
        <dbReference type="Pfam" id="PF13514"/>
    </source>
</evidence>
<feature type="coiled-coil region" evidence="1">
    <location>
        <begin position="184"/>
        <end position="242"/>
    </location>
</feature>
<sequence>MKILALDIYGYGKFVERTIKFNKSLTQIYGENEAGKSTIQAFIHSILFGFPTKRENEPRFEPRLGNQYGGKLYLKLDDGQEIQVERVKGAAQGDVKVYLENGGIRDEEWLQNKLNYIDKNTYKGIYSFDVLGLQNINRNMDEKQLQEYLLQAGALGSTQFTTMREQLEAQKAALYKRSGKNPVINQQLEQLNDLQNQIRAHESELESYHSLIDERDKAERRLDHLQQNLMQLSKMHEAKQKELALLDQAQEWKALEHELNIEPLDFPEQGIERYEASKARRDQLKKDISLRQEKLTQLQQENEQIDVPKQSDIDALNNIAKQENDIKQKETQLQALNKEIEDKSREIEGLKSNIGWQEDHDNIDTSESMKSFVSKQIAKKQDLASYMTQLERTLEEQQIEQANNEEEKQQVEDALVSDEVFEKKKEYNQKSIELNEKKNLYQKMKEAFDSEQAERNRKQKTTRIIFIVLAIVSAGLAVFSFATQALLFAIIFAVAAVGFIVGAILFKSSEIGHSETFSNEISQLEQENAALEDKYDLDFDLDDQARLRNQHHSVDKSIGILNSKIELTEDKLAEAQQNHERFDQNIQEVKADLHVSEKMSDDLLIDGIKTIERIQSLKQRVSELQEQHSALKSEVDAFYDHAQAVTKNQISDFKSAALFHDTNRWLKQAEENQTRWNRNDEDIQLLTNELKQLNERLDEHNQSINSLFDFVKVGDEEAYYRYHHRYVTYKDNHSRYQDLNKYLENQNMMYDEASDLSDKTKVQLEEENNRLASQVDEYNDKYLTLQSEVSDLTAQIKHMETDDTLTQLRHRYYMLRNQMNENAKDWASLSYLQALVDAHIKQIKDKRLPQVIDEATEIFKQLTHDNYTQVTYENEDVRVKHRNGQMYQPNEISQSTKEALYIALRLSLIKILKPYYSMPIIIDDAFVHFDKHRKGAMIDYLKSLSAEYQILYFTCSKDNNIPAKQTVILEKLEEGGKK</sequence>
<dbReference type="Pfam" id="PF13514">
    <property type="entry name" value="AAA_27"/>
    <property type="match status" value="1"/>
</dbReference>
<dbReference type="PANTHER" id="PTHR41259:SF1">
    <property type="entry name" value="DOUBLE-STRAND BREAK REPAIR RAD50 ATPASE, PUTATIVE-RELATED"/>
    <property type="match status" value="1"/>
</dbReference>